<dbReference type="InParanoid" id="Q5AR17"/>
<protein>
    <submittedName>
        <fullName evidence="3">Uncharacterized protein</fullName>
    </submittedName>
</protein>
<accession>C8VQA4</accession>
<dbReference type="OMA" id="GFIGRCT"/>
<evidence type="ECO:0000313" key="4">
    <source>
        <dbReference type="Proteomes" id="UP000000560"/>
    </source>
</evidence>
<sequence length="289" mass="30267">MKAISVLFLLPFAHYGLAKIRSSPSLMDPATSPAGARALLEKRDTCESGSQCIIGSCCGYDSCAYNCCGIGMDGEPVGCGFAQSCDYASQSVFIGCCDQLQIGYCTGTATEITMSTIFGEVSPTDEPSSTSLEPTQTTTTSDEPTETSTSSQTSFPIATSTSSSSEEGIETLTDSVTSTSTASVSTNSASPTAETDTMSVPTPTIPETTETDAAVVLNPGILLDYYLYQTRFSVTCANGATPRLPTGLSTSFSVSTELAGAEAIRLWLTPDVYGRPHLKPYSCTKMSPR</sequence>
<keyword evidence="2" id="KW-0732">Signal</keyword>
<dbReference type="AlphaFoldDB" id="Q5AR17"/>
<evidence type="ECO:0000256" key="1">
    <source>
        <dbReference type="SAM" id="MobiDB-lite"/>
    </source>
</evidence>
<reference evidence="4" key="1">
    <citation type="journal article" date="2005" name="Nature">
        <title>Sequencing of Aspergillus nidulans and comparative analysis with A. fumigatus and A. oryzae.</title>
        <authorList>
            <person name="Galagan J.E."/>
            <person name="Calvo S.E."/>
            <person name="Cuomo C."/>
            <person name="Ma L.J."/>
            <person name="Wortman J.R."/>
            <person name="Batzoglou S."/>
            <person name="Lee S.I."/>
            <person name="Basturkmen M."/>
            <person name="Spevak C.C."/>
            <person name="Clutterbuck J."/>
            <person name="Kapitonov V."/>
            <person name="Jurka J."/>
            <person name="Scazzocchio C."/>
            <person name="Farman M."/>
            <person name="Butler J."/>
            <person name="Purcell S."/>
            <person name="Harris S."/>
            <person name="Braus G.H."/>
            <person name="Draht O."/>
            <person name="Busch S."/>
            <person name="D'Enfert C."/>
            <person name="Bouchier C."/>
            <person name="Goldman G.H."/>
            <person name="Bell-Pedersen D."/>
            <person name="Griffiths-Jones S."/>
            <person name="Doonan J.H."/>
            <person name="Yu J."/>
            <person name="Vienken K."/>
            <person name="Pain A."/>
            <person name="Freitag M."/>
            <person name="Selker E.U."/>
            <person name="Archer D.B."/>
            <person name="Penalva M.A."/>
            <person name="Oakley B.R."/>
            <person name="Momany M."/>
            <person name="Tanaka T."/>
            <person name="Kumagai T."/>
            <person name="Asai K."/>
            <person name="Machida M."/>
            <person name="Nierman W.C."/>
            <person name="Denning D.W."/>
            <person name="Caddick M."/>
            <person name="Hynes M."/>
            <person name="Paoletti M."/>
            <person name="Fischer R."/>
            <person name="Miller B."/>
            <person name="Dyer P."/>
            <person name="Sachs M.S."/>
            <person name="Osmani S.A."/>
            <person name="Birren B.W."/>
        </authorList>
    </citation>
    <scope>NUCLEOTIDE SEQUENCE [LARGE SCALE GENOMIC DNA]</scope>
    <source>
        <strain evidence="4">FGSC A4 / ATCC 38163 / CBS 112.46 / NRRL 194 / M139</strain>
    </source>
</reference>
<dbReference type="Proteomes" id="UP000000560">
    <property type="component" value="Chromosome VIII"/>
</dbReference>
<dbReference type="HOGENOM" id="CLU_963205_0_0_1"/>
<keyword evidence="4" id="KW-1185">Reference proteome</keyword>
<name>Q5AR17_EMENI</name>
<proteinExistence type="predicted"/>
<dbReference type="OrthoDB" id="4509553at2759"/>
<dbReference type="RefSeq" id="XP_682532.1">
    <property type="nucleotide sequence ID" value="XM_677440.2"/>
</dbReference>
<reference evidence="4" key="2">
    <citation type="journal article" date="2009" name="Fungal Genet. Biol.">
        <title>The 2008 update of the Aspergillus nidulans genome annotation: a community effort.</title>
        <authorList>
            <person name="Wortman J.R."/>
            <person name="Gilsenan J.M."/>
            <person name="Joardar V."/>
            <person name="Deegan J."/>
            <person name="Clutterbuck J."/>
            <person name="Andersen M.R."/>
            <person name="Archer D."/>
            <person name="Bencina M."/>
            <person name="Braus G."/>
            <person name="Coutinho P."/>
            <person name="von Dohren H."/>
            <person name="Doonan J."/>
            <person name="Driessen A.J."/>
            <person name="Durek P."/>
            <person name="Espeso E."/>
            <person name="Fekete E."/>
            <person name="Flipphi M."/>
            <person name="Estrada C.G."/>
            <person name="Geysens S."/>
            <person name="Goldman G."/>
            <person name="de Groot P.W."/>
            <person name="Hansen K."/>
            <person name="Harris S.D."/>
            <person name="Heinekamp T."/>
            <person name="Helmstaedt K."/>
            <person name="Henrissat B."/>
            <person name="Hofmann G."/>
            <person name="Homan T."/>
            <person name="Horio T."/>
            <person name="Horiuchi H."/>
            <person name="James S."/>
            <person name="Jones M."/>
            <person name="Karaffa L."/>
            <person name="Karanyi Z."/>
            <person name="Kato M."/>
            <person name="Keller N."/>
            <person name="Kelly D.E."/>
            <person name="Kiel J.A."/>
            <person name="Kim J.M."/>
            <person name="van der Klei I.J."/>
            <person name="Klis F.M."/>
            <person name="Kovalchuk A."/>
            <person name="Krasevec N."/>
            <person name="Kubicek C.P."/>
            <person name="Liu B."/>
            <person name="Maccabe A."/>
            <person name="Meyer V."/>
            <person name="Mirabito P."/>
            <person name="Miskei M."/>
            <person name="Mos M."/>
            <person name="Mullins J."/>
            <person name="Nelson D.R."/>
            <person name="Nielsen J."/>
            <person name="Oakley B.R."/>
            <person name="Osmani S.A."/>
            <person name="Pakula T."/>
            <person name="Paszewski A."/>
            <person name="Paulsen I."/>
            <person name="Pilsyk S."/>
            <person name="Pocsi I."/>
            <person name="Punt P.J."/>
            <person name="Ram A.F."/>
            <person name="Ren Q."/>
            <person name="Robellet X."/>
            <person name="Robson G."/>
            <person name="Seiboth B."/>
            <person name="van Solingen P."/>
            <person name="Specht T."/>
            <person name="Sun J."/>
            <person name="Taheri-Talesh N."/>
            <person name="Takeshita N."/>
            <person name="Ussery D."/>
            <person name="vanKuyk P.A."/>
            <person name="Visser H."/>
            <person name="van de Vondervoort P.J."/>
            <person name="de Vries R.P."/>
            <person name="Walton J."/>
            <person name="Xiang X."/>
            <person name="Xiong Y."/>
            <person name="Zeng A.P."/>
            <person name="Brandt B.W."/>
            <person name="Cornell M.J."/>
            <person name="van den Hondel C.A."/>
            <person name="Visser J."/>
            <person name="Oliver S.G."/>
            <person name="Turner G."/>
        </authorList>
    </citation>
    <scope>GENOME REANNOTATION</scope>
    <source>
        <strain evidence="4">FGSC A4 / ATCC 38163 / CBS 112.46 / NRRL 194 / M139</strain>
    </source>
</reference>
<gene>
    <name evidence="3" type="ORF">ANIA_09263</name>
</gene>
<accession>Q5AR17</accession>
<organism evidence="3 4">
    <name type="scientific">Emericella nidulans (strain FGSC A4 / ATCC 38163 / CBS 112.46 / NRRL 194 / M139)</name>
    <name type="common">Aspergillus nidulans</name>
    <dbReference type="NCBI Taxonomy" id="227321"/>
    <lineage>
        <taxon>Eukaryota</taxon>
        <taxon>Fungi</taxon>
        <taxon>Dikarya</taxon>
        <taxon>Ascomycota</taxon>
        <taxon>Pezizomycotina</taxon>
        <taxon>Eurotiomycetes</taxon>
        <taxon>Eurotiomycetidae</taxon>
        <taxon>Eurotiales</taxon>
        <taxon>Aspergillaceae</taxon>
        <taxon>Aspergillus</taxon>
        <taxon>Aspergillus subgen. Nidulantes</taxon>
    </lineage>
</organism>
<feature type="chain" id="PRO_5010255826" evidence="2">
    <location>
        <begin position="19"/>
        <end position="289"/>
    </location>
</feature>
<dbReference type="VEuPathDB" id="FungiDB:AN9263"/>
<feature type="signal peptide" evidence="2">
    <location>
        <begin position="1"/>
        <end position="18"/>
    </location>
</feature>
<evidence type="ECO:0000256" key="2">
    <source>
        <dbReference type="SAM" id="SignalP"/>
    </source>
</evidence>
<dbReference type="EMBL" id="BN001308">
    <property type="protein sequence ID" value="CBF87277.1"/>
    <property type="molecule type" value="Genomic_DNA"/>
</dbReference>
<dbReference type="KEGG" id="ani:ANIA_09263"/>
<feature type="compositionally biased region" description="Low complexity" evidence="1">
    <location>
        <begin position="126"/>
        <end position="193"/>
    </location>
</feature>
<evidence type="ECO:0000313" key="3">
    <source>
        <dbReference type="EMBL" id="CBF87277.1"/>
    </source>
</evidence>
<dbReference type="GeneID" id="2867845"/>
<feature type="region of interest" description="Disordered" evidence="1">
    <location>
        <begin position="120"/>
        <end position="206"/>
    </location>
</feature>